<accession>A0A927N7L7</accession>
<name>A0A927N7L7_9ACTN</name>
<protein>
    <submittedName>
        <fullName evidence="1">Uncharacterized protein</fullName>
    </submittedName>
</protein>
<reference evidence="1" key="1">
    <citation type="submission" date="2020-10" db="EMBL/GenBank/DDBJ databases">
        <title>Sequencing the genomes of 1000 actinobacteria strains.</title>
        <authorList>
            <person name="Klenk H.-P."/>
        </authorList>
    </citation>
    <scope>NUCLEOTIDE SEQUENCE</scope>
    <source>
        <strain evidence="1">DSM 45354</strain>
    </source>
</reference>
<keyword evidence="2" id="KW-1185">Reference proteome</keyword>
<dbReference type="Proteomes" id="UP000638648">
    <property type="component" value="Unassembled WGS sequence"/>
</dbReference>
<gene>
    <name evidence="1" type="ORF">HEB94_006788</name>
</gene>
<dbReference type="Pfam" id="PF19817">
    <property type="entry name" value="DUF6300"/>
    <property type="match status" value="1"/>
</dbReference>
<organism evidence="1 2">
    <name type="scientific">Actinopolymorpha pittospori</name>
    <dbReference type="NCBI Taxonomy" id="648752"/>
    <lineage>
        <taxon>Bacteria</taxon>
        <taxon>Bacillati</taxon>
        <taxon>Actinomycetota</taxon>
        <taxon>Actinomycetes</taxon>
        <taxon>Propionibacteriales</taxon>
        <taxon>Actinopolymorphaceae</taxon>
        <taxon>Actinopolymorpha</taxon>
    </lineage>
</organism>
<comment type="caution">
    <text evidence="1">The sequence shown here is derived from an EMBL/GenBank/DDBJ whole genome shotgun (WGS) entry which is preliminary data.</text>
</comment>
<proteinExistence type="predicted"/>
<dbReference type="AlphaFoldDB" id="A0A927N7L7"/>
<sequence>MAGPIITFFLVHGQVTIDNADDFSRLARAWAAQLRAPTFDPKAFETDLAAWEAGDFDDPPELTPPSGR</sequence>
<evidence type="ECO:0000313" key="1">
    <source>
        <dbReference type="EMBL" id="MBE1609940.1"/>
    </source>
</evidence>
<dbReference type="EMBL" id="JADBEM010000001">
    <property type="protein sequence ID" value="MBE1609940.1"/>
    <property type="molecule type" value="Genomic_DNA"/>
</dbReference>
<dbReference type="InterPro" id="IPR046267">
    <property type="entry name" value="DUF6300"/>
</dbReference>
<evidence type="ECO:0000313" key="2">
    <source>
        <dbReference type="Proteomes" id="UP000638648"/>
    </source>
</evidence>